<proteinExistence type="predicted"/>
<dbReference type="EMBL" id="JAOPJF010000019">
    <property type="protein sequence ID" value="KAK1146201.1"/>
    <property type="molecule type" value="Genomic_DNA"/>
</dbReference>
<sequence>MDAAAKQNLVATYGYLDGEYVFSAALLLVMVNAAFPYNETNARSMGIALSLLRSMADRGNAYLASRHSLLIELQSAIGPNQGRRDDLAVGTPITPNSIPQPSPATNIASEQAPVVSTEWPSQQDLPSMRDISFNFDINDDPGLWEEVLDQIDIDMDTDWIENTLKK</sequence>
<protein>
    <submittedName>
        <fullName evidence="1">Transcriptional activator</fullName>
    </submittedName>
</protein>
<comment type="caution">
    <text evidence="1">The sequence shown here is derived from an EMBL/GenBank/DDBJ whole genome shotgun (WGS) entry which is preliminary data.</text>
</comment>
<organism evidence="1 2">
    <name type="scientific">Aspergillus melleus</name>
    <dbReference type="NCBI Taxonomy" id="138277"/>
    <lineage>
        <taxon>Eukaryota</taxon>
        <taxon>Fungi</taxon>
        <taxon>Dikarya</taxon>
        <taxon>Ascomycota</taxon>
        <taxon>Pezizomycotina</taxon>
        <taxon>Eurotiomycetes</taxon>
        <taxon>Eurotiomycetidae</taxon>
        <taxon>Eurotiales</taxon>
        <taxon>Aspergillaceae</taxon>
        <taxon>Aspergillus</taxon>
        <taxon>Aspergillus subgen. Circumdati</taxon>
    </lineage>
</organism>
<dbReference type="Proteomes" id="UP001177260">
    <property type="component" value="Unassembled WGS sequence"/>
</dbReference>
<evidence type="ECO:0000313" key="1">
    <source>
        <dbReference type="EMBL" id="KAK1146201.1"/>
    </source>
</evidence>
<name>A0ACC3B6Y4_9EURO</name>
<reference evidence="1 2" key="1">
    <citation type="journal article" date="2023" name="ACS Omega">
        <title>Identification of the Neoaspergillic Acid Biosynthesis Gene Cluster by Establishing an In Vitro CRISPR-Ribonucleoprotein Genetic System in Aspergillus melleus.</title>
        <authorList>
            <person name="Yuan B."/>
            <person name="Grau M.F."/>
            <person name="Murata R.M."/>
            <person name="Torok T."/>
            <person name="Venkateswaran K."/>
            <person name="Stajich J.E."/>
            <person name="Wang C.C.C."/>
        </authorList>
    </citation>
    <scope>NUCLEOTIDE SEQUENCE [LARGE SCALE GENOMIC DNA]</scope>
    <source>
        <strain evidence="1 2">IMV 1140</strain>
    </source>
</reference>
<evidence type="ECO:0000313" key="2">
    <source>
        <dbReference type="Proteomes" id="UP001177260"/>
    </source>
</evidence>
<gene>
    <name evidence="1" type="primary">PUT3_2</name>
    <name evidence="1" type="ORF">N8T08_003291</name>
</gene>
<accession>A0ACC3B6Y4</accession>
<keyword evidence="2" id="KW-1185">Reference proteome</keyword>